<dbReference type="OrthoDB" id="7432864at2"/>
<dbReference type="GeneID" id="97243128"/>
<evidence type="ECO:0008006" key="3">
    <source>
        <dbReference type="Google" id="ProtNLM"/>
    </source>
</evidence>
<dbReference type="EMBL" id="LPZR01000112">
    <property type="protein sequence ID" value="KYO53553.1"/>
    <property type="molecule type" value="Genomic_DNA"/>
</dbReference>
<gene>
    <name evidence="1" type="ORF">AUP44_00475</name>
</gene>
<evidence type="ECO:0000313" key="2">
    <source>
        <dbReference type="Proteomes" id="UP000075787"/>
    </source>
</evidence>
<organism evidence="1 2">
    <name type="scientific">Tistrella mobilis</name>
    <dbReference type="NCBI Taxonomy" id="171437"/>
    <lineage>
        <taxon>Bacteria</taxon>
        <taxon>Pseudomonadati</taxon>
        <taxon>Pseudomonadota</taxon>
        <taxon>Alphaproteobacteria</taxon>
        <taxon>Geminicoccales</taxon>
        <taxon>Geminicoccaceae</taxon>
        <taxon>Tistrella</taxon>
    </lineage>
</organism>
<reference evidence="1 2" key="1">
    <citation type="submission" date="2015-12" db="EMBL/GenBank/DDBJ databases">
        <title>Genome sequence of Tistrella mobilis MCCC 1A02139.</title>
        <authorList>
            <person name="Lu L."/>
            <person name="Lai Q."/>
            <person name="Shao Z."/>
            <person name="Qian P."/>
        </authorList>
    </citation>
    <scope>NUCLEOTIDE SEQUENCE [LARGE SCALE GENOMIC DNA]</scope>
    <source>
        <strain evidence="1 2">MCCC 1A02139</strain>
    </source>
</reference>
<proteinExistence type="predicted"/>
<dbReference type="RefSeq" id="WP_062763582.1">
    <property type="nucleotide sequence ID" value="NZ_CP121045.1"/>
</dbReference>
<comment type="caution">
    <text evidence="1">The sequence shown here is derived from an EMBL/GenBank/DDBJ whole genome shotgun (WGS) entry which is preliminary data.</text>
</comment>
<name>A0A162L709_9PROT</name>
<protein>
    <recommendedName>
        <fullName evidence="3">Growth inhibitor PemK</fullName>
    </recommendedName>
</protein>
<dbReference type="AlphaFoldDB" id="A0A162L709"/>
<sequence length="145" mass="16416">MAFPAPVQGLVIRYSYLWRREQARGQEEGVKDRPCAVILATVTQDGEQMVTVLPITHTPPADPHSAVEIPARTKTRLRLDDERSWVVLTEANRFIWPGPDLRPLRTGDAASIVYGQLPYGLMDEIRTRFIALLKASHSRIVQRTE</sequence>
<dbReference type="Proteomes" id="UP000075787">
    <property type="component" value="Unassembled WGS sequence"/>
</dbReference>
<evidence type="ECO:0000313" key="1">
    <source>
        <dbReference type="EMBL" id="KYO53553.1"/>
    </source>
</evidence>
<accession>A0A162L709</accession>